<dbReference type="OrthoDB" id="7250553at2"/>
<dbReference type="AlphaFoldDB" id="A0A437M1T6"/>
<organism evidence="3 4">
    <name type="scientific">Rhodovarius crocodyli</name>
    <dbReference type="NCBI Taxonomy" id="1979269"/>
    <lineage>
        <taxon>Bacteria</taxon>
        <taxon>Pseudomonadati</taxon>
        <taxon>Pseudomonadota</taxon>
        <taxon>Alphaproteobacteria</taxon>
        <taxon>Acetobacterales</taxon>
        <taxon>Roseomonadaceae</taxon>
        <taxon>Rhodovarius</taxon>
    </lineage>
</organism>
<sequence>MTITRRALAGASLGAIAAPRIAHAAWPADRAIEVVVPFPPGGGVDIMTRAFLPYLQARLPGARFVVNNRGGAGGQVGAEAIANAAPDGYTIGASSMPGFVSIPIERATRYQPAAMTLLANVVDDPCAIAVRANSPIRTLADFIAAARARPETVTFATTGIGSDDHLAMLAFEGLTNTQVVHVPFTGMPQLLPQVLSGTVDVAALNVSEALQPVRDGQLRCIAQAGATRWAQMPDVPTYREQGVDLVASASRGLSAPGGLPAPIREQLEAACRAALEDPAFIADAERLGMPLRPIIGAEYRSFVLDIEARYRVLWQQKPWRDR</sequence>
<dbReference type="PANTHER" id="PTHR42928">
    <property type="entry name" value="TRICARBOXYLATE-BINDING PROTEIN"/>
    <property type="match status" value="1"/>
</dbReference>
<evidence type="ECO:0000313" key="4">
    <source>
        <dbReference type="Proteomes" id="UP000282957"/>
    </source>
</evidence>
<comment type="caution">
    <text evidence="3">The sequence shown here is derived from an EMBL/GenBank/DDBJ whole genome shotgun (WGS) entry which is preliminary data.</text>
</comment>
<evidence type="ECO:0000313" key="3">
    <source>
        <dbReference type="EMBL" id="RVT91572.1"/>
    </source>
</evidence>
<dbReference type="Proteomes" id="UP000282957">
    <property type="component" value="Unassembled WGS sequence"/>
</dbReference>
<dbReference type="Pfam" id="PF03401">
    <property type="entry name" value="TctC"/>
    <property type="match status" value="1"/>
</dbReference>
<dbReference type="Gene3D" id="3.40.190.10">
    <property type="entry name" value="Periplasmic binding protein-like II"/>
    <property type="match status" value="1"/>
</dbReference>
<comment type="similarity">
    <text evidence="1">Belongs to the UPF0065 (bug) family.</text>
</comment>
<protein>
    <submittedName>
        <fullName evidence="3">Tripartite tricarboxylate transporter substrate binding protein</fullName>
    </submittedName>
</protein>
<gene>
    <name evidence="3" type="ORF">EOD42_21625</name>
</gene>
<evidence type="ECO:0000256" key="2">
    <source>
        <dbReference type="SAM" id="SignalP"/>
    </source>
</evidence>
<feature type="signal peptide" evidence="2">
    <location>
        <begin position="1"/>
        <end position="24"/>
    </location>
</feature>
<dbReference type="CDD" id="cd07012">
    <property type="entry name" value="PBP2_Bug_TTT"/>
    <property type="match status" value="1"/>
</dbReference>
<dbReference type="SUPFAM" id="SSF53850">
    <property type="entry name" value="Periplasmic binding protein-like II"/>
    <property type="match status" value="1"/>
</dbReference>
<proteinExistence type="inferred from homology"/>
<dbReference type="InterPro" id="IPR005064">
    <property type="entry name" value="BUG"/>
</dbReference>
<dbReference type="PIRSF" id="PIRSF017082">
    <property type="entry name" value="YflP"/>
    <property type="match status" value="1"/>
</dbReference>
<feature type="chain" id="PRO_5019310436" evidence="2">
    <location>
        <begin position="25"/>
        <end position="322"/>
    </location>
</feature>
<reference evidence="3 4" key="1">
    <citation type="submission" date="2019-01" db="EMBL/GenBank/DDBJ databases">
        <authorList>
            <person name="Chen W.-M."/>
        </authorList>
    </citation>
    <scope>NUCLEOTIDE SEQUENCE [LARGE SCALE GENOMIC DNA]</scope>
    <source>
        <strain evidence="3 4">CCP-6</strain>
    </source>
</reference>
<dbReference type="Gene3D" id="3.40.190.150">
    <property type="entry name" value="Bordetella uptake gene, domain 1"/>
    <property type="match status" value="1"/>
</dbReference>
<keyword evidence="2" id="KW-0732">Signal</keyword>
<dbReference type="EMBL" id="SACL01000010">
    <property type="protein sequence ID" value="RVT91572.1"/>
    <property type="molecule type" value="Genomic_DNA"/>
</dbReference>
<dbReference type="InterPro" id="IPR042100">
    <property type="entry name" value="Bug_dom1"/>
</dbReference>
<evidence type="ECO:0000256" key="1">
    <source>
        <dbReference type="ARBA" id="ARBA00006987"/>
    </source>
</evidence>
<accession>A0A437M1T6</accession>
<dbReference type="RefSeq" id="WP_127789675.1">
    <property type="nucleotide sequence ID" value="NZ_SACL01000010.1"/>
</dbReference>
<name>A0A437M1T6_9PROT</name>
<keyword evidence="4" id="KW-1185">Reference proteome</keyword>
<dbReference type="PANTHER" id="PTHR42928:SF5">
    <property type="entry name" value="BLR1237 PROTEIN"/>
    <property type="match status" value="1"/>
</dbReference>